<dbReference type="Proteomes" id="UP001597196">
    <property type="component" value="Unassembled WGS sequence"/>
</dbReference>
<proteinExistence type="predicted"/>
<dbReference type="EMBL" id="JBHTOC010000001">
    <property type="protein sequence ID" value="MFD1428815.1"/>
    <property type="molecule type" value="Genomic_DNA"/>
</dbReference>
<evidence type="ECO:0000313" key="1">
    <source>
        <dbReference type="EMBL" id="MFD1428815.1"/>
    </source>
</evidence>
<accession>A0ABW4CDG3</accession>
<evidence type="ECO:0008006" key="3">
    <source>
        <dbReference type="Google" id="ProtNLM"/>
    </source>
</evidence>
<name>A0ABW4CDG3_9LACO</name>
<organism evidence="1 2">
    <name type="scientific">Lacticaseibacillus mingshuiensis</name>
    <dbReference type="NCBI Taxonomy" id="2799574"/>
    <lineage>
        <taxon>Bacteria</taxon>
        <taxon>Bacillati</taxon>
        <taxon>Bacillota</taxon>
        <taxon>Bacilli</taxon>
        <taxon>Lactobacillales</taxon>
        <taxon>Lactobacillaceae</taxon>
        <taxon>Lacticaseibacillus</taxon>
    </lineage>
</organism>
<comment type="caution">
    <text evidence="1">The sequence shown here is derived from an EMBL/GenBank/DDBJ whole genome shotgun (WGS) entry which is preliminary data.</text>
</comment>
<keyword evidence="2" id="KW-1185">Reference proteome</keyword>
<dbReference type="RefSeq" id="WP_203625854.1">
    <property type="nucleotide sequence ID" value="NZ_BOLQ01000001.1"/>
</dbReference>
<gene>
    <name evidence="1" type="ORF">ACFQ4P_00955</name>
</gene>
<reference evidence="2" key="1">
    <citation type="journal article" date="2019" name="Int. J. Syst. Evol. Microbiol.">
        <title>The Global Catalogue of Microorganisms (GCM) 10K type strain sequencing project: providing services to taxonomists for standard genome sequencing and annotation.</title>
        <authorList>
            <consortium name="The Broad Institute Genomics Platform"/>
            <consortium name="The Broad Institute Genome Sequencing Center for Infectious Disease"/>
            <person name="Wu L."/>
            <person name="Ma J."/>
        </authorList>
    </citation>
    <scope>NUCLEOTIDE SEQUENCE [LARGE SCALE GENOMIC DNA]</scope>
    <source>
        <strain evidence="2">CCM 8980</strain>
    </source>
</reference>
<sequence>MKKTKQSPLAHDASQGVASYVGFLNYLRLSELQKSLTAILENESHDLSQWAAQEKAALTEMGATQTDIAGLISSHRGGLKGVHGFIAERAEVGIRNARDLIADLDPGTAWLNNNGYADLMIGGRGVQMKFYQDLSREISQARNYPDLQMMIPRDHFSAIEAIMTGEKNVELGDNSLRLSTITEIRSTVTRESEIRGLPYKQWLRPSVDDYAGVQVKTVDGTLQNESASLHDTATAGKKAVRNDAKKARATAQQTARPSMAEGAKSAGVGAALQGGLGLAGFIYQKHRNGKEVWQFEADDWAAAGVKTGTESLKGGISGASIYGLTNVTKLAAPSAGAVVSGTFGLASATLQLRQGTIDADEFSDLVLLNAIEATGVAVGAVLGQTLIPVPVLGALIGSIAASSVMQMGEGIFADRENALVEQMKQRVDAAIAGMSADAQVSLATLRTQFASLGRLQDSAFDLERNIQLRFDASIDLARAAGVSEKMIRHQISETDQYFLS</sequence>
<protein>
    <recommendedName>
        <fullName evidence="3">LXG domain-containing protein</fullName>
    </recommendedName>
</protein>
<evidence type="ECO:0000313" key="2">
    <source>
        <dbReference type="Proteomes" id="UP001597196"/>
    </source>
</evidence>